<dbReference type="InterPro" id="IPR007159">
    <property type="entry name" value="SpoVT-AbrB_dom"/>
</dbReference>
<dbReference type="AlphaFoldDB" id="A0A1F8CTV5"/>
<dbReference type="SMART" id="SM00966">
    <property type="entry name" value="SpoVT_AbrB"/>
    <property type="match status" value="1"/>
</dbReference>
<dbReference type="GO" id="GO:0003677">
    <property type="term" value="F:DNA binding"/>
    <property type="evidence" value="ECO:0007669"/>
    <property type="project" value="InterPro"/>
</dbReference>
<dbReference type="Gene3D" id="2.10.260.10">
    <property type="match status" value="1"/>
</dbReference>
<gene>
    <name evidence="2" type="ORF">A2382_03245</name>
</gene>
<dbReference type="EMBL" id="MGHY01000008">
    <property type="protein sequence ID" value="OGM79740.1"/>
    <property type="molecule type" value="Genomic_DNA"/>
</dbReference>
<organism evidence="2 3">
    <name type="scientific">Candidatus Woesebacteria bacterium RIFOXYB1_FULL_38_16</name>
    <dbReference type="NCBI Taxonomy" id="1802538"/>
    <lineage>
        <taxon>Bacteria</taxon>
        <taxon>Candidatus Woeseibacteriota</taxon>
    </lineage>
</organism>
<evidence type="ECO:0000259" key="1">
    <source>
        <dbReference type="SMART" id="SM00966"/>
    </source>
</evidence>
<evidence type="ECO:0000313" key="3">
    <source>
        <dbReference type="Proteomes" id="UP000178999"/>
    </source>
</evidence>
<dbReference type="InterPro" id="IPR037914">
    <property type="entry name" value="SpoVT-AbrB_sf"/>
</dbReference>
<proteinExistence type="predicted"/>
<dbReference type="Proteomes" id="UP000178999">
    <property type="component" value="Unassembled WGS sequence"/>
</dbReference>
<feature type="domain" description="SpoVT-AbrB" evidence="1">
    <location>
        <begin position="6"/>
        <end position="52"/>
    </location>
</feature>
<name>A0A1F8CTV5_9BACT</name>
<comment type="caution">
    <text evidence="2">The sequence shown here is derived from an EMBL/GenBank/DDBJ whole genome shotgun (WGS) entry which is preliminary data.</text>
</comment>
<sequence>MEQAIIQIGNSVGVIIPSKFRKQIGFKKGSKVYINIDTQNNIIISKEKKDVTDSGIFNILEGVNKRYGKALRELAEK</sequence>
<evidence type="ECO:0000313" key="2">
    <source>
        <dbReference type="EMBL" id="OGM79740.1"/>
    </source>
</evidence>
<dbReference type="STRING" id="1802538.A2382_03245"/>
<reference evidence="2 3" key="1">
    <citation type="journal article" date="2016" name="Nat. Commun.">
        <title>Thousands of microbial genomes shed light on interconnected biogeochemical processes in an aquifer system.</title>
        <authorList>
            <person name="Anantharaman K."/>
            <person name="Brown C.T."/>
            <person name="Hug L.A."/>
            <person name="Sharon I."/>
            <person name="Castelle C.J."/>
            <person name="Probst A.J."/>
            <person name="Thomas B.C."/>
            <person name="Singh A."/>
            <person name="Wilkins M.J."/>
            <person name="Karaoz U."/>
            <person name="Brodie E.L."/>
            <person name="Williams K.H."/>
            <person name="Hubbard S.S."/>
            <person name="Banfield J.F."/>
        </authorList>
    </citation>
    <scope>NUCLEOTIDE SEQUENCE [LARGE SCALE GENOMIC DNA]</scope>
</reference>
<dbReference type="Pfam" id="PF04014">
    <property type="entry name" value="MazE_antitoxin"/>
    <property type="match status" value="1"/>
</dbReference>
<protein>
    <recommendedName>
        <fullName evidence="1">SpoVT-AbrB domain-containing protein</fullName>
    </recommendedName>
</protein>
<dbReference type="SUPFAM" id="SSF89447">
    <property type="entry name" value="AbrB/MazE/MraZ-like"/>
    <property type="match status" value="1"/>
</dbReference>
<accession>A0A1F8CTV5</accession>